<sequence>MTLCTLGTNGPKVSALGIGAMSFSDFYGPTDQDQSHAILDRAMDTGVTLIDTSNVYGMGKSELAIGSYLAARGQAARDHFVICTKAGISRTDEGKRAFDNSPAHLESELDSSLKRLGVDCVDLFYVHRREAARPIEEVTETLARLVAKGKTRSIGYSEIAPSSLRRAAAVHPIAAVQSEYSLSTRAPELGLVQACADLGTALVAFSPVGRSLLTDMPISAATVAELPFLSGNPRFMAPNYAANIALTAPFRALAADMGVPAAALAIAWVLHQGAHVLPIPGTRSVAHFNELLRGTTLTLTADDIARIETVLPVGWAHGDRYSDDQWNGPERFS</sequence>
<dbReference type="Proteomes" id="UP000198634">
    <property type="component" value="Unassembled WGS sequence"/>
</dbReference>
<dbReference type="InterPro" id="IPR023210">
    <property type="entry name" value="NADP_OxRdtase_dom"/>
</dbReference>
<dbReference type="STRING" id="657014.SAMN04488092_109128"/>
<dbReference type="EMBL" id="FOEP01000009">
    <property type="protein sequence ID" value="SEQ61881.1"/>
    <property type="molecule type" value="Genomic_DNA"/>
</dbReference>
<dbReference type="Gene3D" id="3.20.20.100">
    <property type="entry name" value="NADP-dependent oxidoreductase domain"/>
    <property type="match status" value="1"/>
</dbReference>
<organism evidence="3 4">
    <name type="scientific">Thalassovita taeanensis</name>
    <dbReference type="NCBI Taxonomy" id="657014"/>
    <lineage>
        <taxon>Bacteria</taxon>
        <taxon>Pseudomonadati</taxon>
        <taxon>Pseudomonadota</taxon>
        <taxon>Alphaproteobacteria</taxon>
        <taxon>Rhodobacterales</taxon>
        <taxon>Roseobacteraceae</taxon>
        <taxon>Thalassovita</taxon>
    </lineage>
</organism>
<accession>A0A1H9HHQ6</accession>
<dbReference type="PANTHER" id="PTHR43625:SF40">
    <property type="entry name" value="ALDO-KETO REDUCTASE YAKC [NADP(+)]"/>
    <property type="match status" value="1"/>
</dbReference>
<keyword evidence="4" id="KW-1185">Reference proteome</keyword>
<dbReference type="AlphaFoldDB" id="A0A1H9HHQ6"/>
<reference evidence="3" key="1">
    <citation type="submission" date="2016-10" db="EMBL/GenBank/DDBJ databases">
        <authorList>
            <person name="de Groot N.N."/>
        </authorList>
    </citation>
    <scope>NUCLEOTIDE SEQUENCE [LARGE SCALE GENOMIC DNA]</scope>
    <source>
        <strain evidence="3">DSM 22007</strain>
    </source>
</reference>
<feature type="domain" description="NADP-dependent oxidoreductase" evidence="2">
    <location>
        <begin position="16"/>
        <end position="310"/>
    </location>
</feature>
<evidence type="ECO:0000313" key="4">
    <source>
        <dbReference type="Proteomes" id="UP000198634"/>
    </source>
</evidence>
<dbReference type="InterPro" id="IPR036812">
    <property type="entry name" value="NAD(P)_OxRdtase_dom_sf"/>
</dbReference>
<name>A0A1H9HHQ6_9RHOB</name>
<evidence type="ECO:0000256" key="1">
    <source>
        <dbReference type="ARBA" id="ARBA00023002"/>
    </source>
</evidence>
<proteinExistence type="predicted"/>
<evidence type="ECO:0000259" key="2">
    <source>
        <dbReference type="Pfam" id="PF00248"/>
    </source>
</evidence>
<dbReference type="GO" id="GO:0005737">
    <property type="term" value="C:cytoplasm"/>
    <property type="evidence" value="ECO:0007669"/>
    <property type="project" value="TreeGrafter"/>
</dbReference>
<dbReference type="RefSeq" id="WP_090270291.1">
    <property type="nucleotide sequence ID" value="NZ_FOEP01000009.1"/>
</dbReference>
<dbReference type="PANTHER" id="PTHR43625">
    <property type="entry name" value="AFLATOXIN B1 ALDEHYDE REDUCTASE"/>
    <property type="match status" value="1"/>
</dbReference>
<dbReference type="GO" id="GO:0016491">
    <property type="term" value="F:oxidoreductase activity"/>
    <property type="evidence" value="ECO:0007669"/>
    <property type="project" value="UniProtKB-KW"/>
</dbReference>
<evidence type="ECO:0000313" key="3">
    <source>
        <dbReference type="EMBL" id="SEQ61881.1"/>
    </source>
</evidence>
<keyword evidence="1" id="KW-0560">Oxidoreductase</keyword>
<gene>
    <name evidence="3" type="ORF">SAMN04488092_109128</name>
</gene>
<dbReference type="InterPro" id="IPR050791">
    <property type="entry name" value="Aldo-Keto_reductase"/>
</dbReference>
<dbReference type="OrthoDB" id="9803483at2"/>
<dbReference type="Pfam" id="PF00248">
    <property type="entry name" value="Aldo_ket_red"/>
    <property type="match status" value="1"/>
</dbReference>
<dbReference type="SUPFAM" id="SSF51430">
    <property type="entry name" value="NAD(P)-linked oxidoreductase"/>
    <property type="match status" value="1"/>
</dbReference>
<protein>
    <submittedName>
        <fullName evidence="3">Predicted oxidoreductase</fullName>
    </submittedName>
</protein>